<feature type="non-terminal residue" evidence="1">
    <location>
        <position position="1"/>
    </location>
</feature>
<dbReference type="Proteomes" id="UP001153678">
    <property type="component" value="Unassembled WGS sequence"/>
</dbReference>
<gene>
    <name evidence="1" type="ORF">FWILDA_LOCUS15625</name>
</gene>
<name>A0A9W4T2W4_9GLOM</name>
<protein>
    <submittedName>
        <fullName evidence="1">6297_t:CDS:1</fullName>
    </submittedName>
</protein>
<organism evidence="1 2">
    <name type="scientific">Funneliformis geosporum</name>
    <dbReference type="NCBI Taxonomy" id="1117311"/>
    <lineage>
        <taxon>Eukaryota</taxon>
        <taxon>Fungi</taxon>
        <taxon>Fungi incertae sedis</taxon>
        <taxon>Mucoromycota</taxon>
        <taxon>Glomeromycotina</taxon>
        <taxon>Glomeromycetes</taxon>
        <taxon>Glomerales</taxon>
        <taxon>Glomeraceae</taxon>
        <taxon>Funneliformis</taxon>
    </lineage>
</organism>
<dbReference type="EMBL" id="CAMKVN010008446">
    <property type="protein sequence ID" value="CAI2192536.1"/>
    <property type="molecule type" value="Genomic_DNA"/>
</dbReference>
<comment type="caution">
    <text evidence="1">The sequence shown here is derived from an EMBL/GenBank/DDBJ whole genome shotgun (WGS) entry which is preliminary data.</text>
</comment>
<reference evidence="1" key="1">
    <citation type="submission" date="2022-08" db="EMBL/GenBank/DDBJ databases">
        <authorList>
            <person name="Kallberg Y."/>
            <person name="Tangrot J."/>
            <person name="Rosling A."/>
        </authorList>
    </citation>
    <scope>NUCLEOTIDE SEQUENCE</scope>
    <source>
        <strain evidence="1">Wild A</strain>
    </source>
</reference>
<evidence type="ECO:0000313" key="2">
    <source>
        <dbReference type="Proteomes" id="UP001153678"/>
    </source>
</evidence>
<sequence length="49" mass="5703">HDELTIWNWKSITDHRIDLLCHFSETDDVGDVELVLDRGPSEEFSMTSI</sequence>
<proteinExistence type="predicted"/>
<dbReference type="AlphaFoldDB" id="A0A9W4T2W4"/>
<keyword evidence="2" id="KW-1185">Reference proteome</keyword>
<evidence type="ECO:0000313" key="1">
    <source>
        <dbReference type="EMBL" id="CAI2192536.1"/>
    </source>
</evidence>
<accession>A0A9W4T2W4</accession>